<evidence type="ECO:0000259" key="6">
    <source>
        <dbReference type="Pfam" id="PF08281"/>
    </source>
</evidence>
<feature type="domain" description="RNA polymerase sigma factor 70 region 4 type 2" evidence="6">
    <location>
        <begin position="145"/>
        <end position="189"/>
    </location>
</feature>
<dbReference type="EMBL" id="JAVRET010000036">
    <property type="protein sequence ID" value="MDT0410721.1"/>
    <property type="molecule type" value="Genomic_DNA"/>
</dbReference>
<dbReference type="SUPFAM" id="SSF88659">
    <property type="entry name" value="Sigma3 and sigma4 domains of RNA polymerase sigma factors"/>
    <property type="match status" value="1"/>
</dbReference>
<keyword evidence="3" id="KW-0731">Sigma factor</keyword>
<sequence length="202" mass="21001">MASGGARTAGPRQPDGAREFAAYVGGAAPRLLRTAALLTGEAGRAGAGTERPDGAGPVRGATGTEPATPPTGTEPLGTEPPSTGSTAPEPAAPLALALLRRALARTYADWDRLESGDPYDHTRAELLALFLRSSWYRRRPGRGPLAALPARVRLVLVLRLYEGVPEEQVAALLGLSVDRVRLLCARGVRLLLHPPSPGAAAP</sequence>
<protein>
    <submittedName>
        <fullName evidence="7">Sigma factor-like helix-turn-helix DNA-binding protein</fullName>
    </submittedName>
</protein>
<keyword evidence="8" id="KW-1185">Reference proteome</keyword>
<dbReference type="Gene3D" id="1.10.10.10">
    <property type="entry name" value="Winged helix-like DNA-binding domain superfamily/Winged helix DNA-binding domain"/>
    <property type="match status" value="1"/>
</dbReference>
<evidence type="ECO:0000256" key="2">
    <source>
        <dbReference type="ARBA" id="ARBA00023015"/>
    </source>
</evidence>
<evidence type="ECO:0000256" key="3">
    <source>
        <dbReference type="ARBA" id="ARBA00023082"/>
    </source>
</evidence>
<dbReference type="Proteomes" id="UP001183610">
    <property type="component" value="Unassembled WGS sequence"/>
</dbReference>
<comment type="caution">
    <text evidence="7">The sequence shown here is derived from an EMBL/GenBank/DDBJ whole genome shotgun (WGS) entry which is preliminary data.</text>
</comment>
<dbReference type="InterPro" id="IPR013324">
    <property type="entry name" value="RNA_pol_sigma_r3/r4-like"/>
</dbReference>
<dbReference type="InterPro" id="IPR036388">
    <property type="entry name" value="WH-like_DNA-bd_sf"/>
</dbReference>
<evidence type="ECO:0000256" key="1">
    <source>
        <dbReference type="ARBA" id="ARBA00010641"/>
    </source>
</evidence>
<evidence type="ECO:0000313" key="8">
    <source>
        <dbReference type="Proteomes" id="UP001183610"/>
    </source>
</evidence>
<evidence type="ECO:0000256" key="5">
    <source>
        <dbReference type="SAM" id="MobiDB-lite"/>
    </source>
</evidence>
<keyword evidence="2" id="KW-0805">Transcription regulation</keyword>
<organism evidence="7 8">
    <name type="scientific">Streptomyces evansiae</name>
    <dbReference type="NCBI Taxonomy" id="3075535"/>
    <lineage>
        <taxon>Bacteria</taxon>
        <taxon>Bacillati</taxon>
        <taxon>Actinomycetota</taxon>
        <taxon>Actinomycetes</taxon>
        <taxon>Kitasatosporales</taxon>
        <taxon>Streptomycetaceae</taxon>
        <taxon>Streptomyces</taxon>
    </lineage>
</organism>
<feature type="compositionally biased region" description="Low complexity" evidence="5">
    <location>
        <begin position="60"/>
        <end position="89"/>
    </location>
</feature>
<reference evidence="8" key="1">
    <citation type="submission" date="2023-07" db="EMBL/GenBank/DDBJ databases">
        <title>30 novel species of actinomycetes from the DSMZ collection.</title>
        <authorList>
            <person name="Nouioui I."/>
        </authorList>
    </citation>
    <scope>NUCLEOTIDE SEQUENCE [LARGE SCALE GENOMIC DNA]</scope>
    <source>
        <strain evidence="8">DSM 41979</strain>
    </source>
</reference>
<dbReference type="Pfam" id="PF08281">
    <property type="entry name" value="Sigma70_r4_2"/>
    <property type="match status" value="1"/>
</dbReference>
<evidence type="ECO:0000256" key="4">
    <source>
        <dbReference type="ARBA" id="ARBA00023163"/>
    </source>
</evidence>
<gene>
    <name evidence="7" type="ORF">RM698_16875</name>
</gene>
<name>A0ABU2R1Z8_9ACTN</name>
<dbReference type="RefSeq" id="WP_010261720.1">
    <property type="nucleotide sequence ID" value="NZ_JAVRET010000036.1"/>
</dbReference>
<comment type="similarity">
    <text evidence="1">Belongs to the sigma-70 factor family. ECF subfamily.</text>
</comment>
<proteinExistence type="inferred from homology"/>
<accession>A0ABU2R1Z8</accession>
<evidence type="ECO:0000313" key="7">
    <source>
        <dbReference type="EMBL" id="MDT0410721.1"/>
    </source>
</evidence>
<dbReference type="InterPro" id="IPR013249">
    <property type="entry name" value="RNA_pol_sigma70_r4_t2"/>
</dbReference>
<feature type="region of interest" description="Disordered" evidence="5">
    <location>
        <begin position="42"/>
        <end position="89"/>
    </location>
</feature>
<keyword evidence="4" id="KW-0804">Transcription</keyword>